<accession>A0A318S3S8</accession>
<dbReference type="EMBL" id="QJSX01000016">
    <property type="protein sequence ID" value="PYE51019.1"/>
    <property type="molecule type" value="Genomic_DNA"/>
</dbReference>
<dbReference type="RefSeq" id="WP_110888202.1">
    <property type="nucleotide sequence ID" value="NZ_QJSX01000016.1"/>
</dbReference>
<dbReference type="SUPFAM" id="SSF46955">
    <property type="entry name" value="Putative DNA-binding domain"/>
    <property type="match status" value="1"/>
</dbReference>
<dbReference type="AlphaFoldDB" id="A0A318S3S8"/>
<reference evidence="2 3" key="1">
    <citation type="submission" date="2018-06" db="EMBL/GenBank/DDBJ databases">
        <title>Genomic Encyclopedia of Type Strains, Phase IV (KMG-IV): sequencing the most valuable type-strain genomes for metagenomic binning, comparative biology and taxonomic classification.</title>
        <authorList>
            <person name="Goeker M."/>
        </authorList>
    </citation>
    <scope>NUCLEOTIDE SEQUENCE [LARGE SCALE GENOMIC DNA]</scope>
    <source>
        <strain evidence="2 3">DSM 18048</strain>
    </source>
</reference>
<dbReference type="OrthoDB" id="70277at2"/>
<gene>
    <name evidence="2" type="ORF">DES52_11686</name>
</gene>
<name>A0A318S3S8_9DEIO</name>
<dbReference type="GO" id="GO:0006355">
    <property type="term" value="P:regulation of DNA-templated transcription"/>
    <property type="evidence" value="ECO:0007669"/>
    <property type="project" value="InterPro"/>
</dbReference>
<feature type="domain" description="HTH merR-type" evidence="1">
    <location>
        <begin position="40"/>
        <end position="96"/>
    </location>
</feature>
<dbReference type="Pfam" id="PF13411">
    <property type="entry name" value="MerR_1"/>
    <property type="match status" value="1"/>
</dbReference>
<dbReference type="Proteomes" id="UP000248326">
    <property type="component" value="Unassembled WGS sequence"/>
</dbReference>
<proteinExistence type="predicted"/>
<evidence type="ECO:0000313" key="3">
    <source>
        <dbReference type="Proteomes" id="UP000248326"/>
    </source>
</evidence>
<comment type="caution">
    <text evidence="2">The sequence shown here is derived from an EMBL/GenBank/DDBJ whole genome shotgun (WGS) entry which is preliminary data.</text>
</comment>
<dbReference type="InterPro" id="IPR000551">
    <property type="entry name" value="MerR-type_HTH_dom"/>
</dbReference>
<keyword evidence="3" id="KW-1185">Reference proteome</keyword>
<dbReference type="InterPro" id="IPR009061">
    <property type="entry name" value="DNA-bd_dom_put_sf"/>
</dbReference>
<protein>
    <submittedName>
        <fullName evidence="2">MerR-like DNA binding protein</fullName>
    </submittedName>
</protein>
<evidence type="ECO:0000259" key="1">
    <source>
        <dbReference type="Pfam" id="PF13411"/>
    </source>
</evidence>
<sequence>MSALTVLPDWIGTLEAFVELANDTLPHILPFDKTGRAKDEVNARLVRHYTTQGLLDEPLKSGREARYTRRHLLQLLVLRRLMHEGHGATPLQKILRGRDDDALEALLLGTATLDVQPGNPALEYLQNLRATPPPSALLGIVPRPTPQAPLFESPPDAKPERPERYVRFFVQPGLELHVGPDFQLPKTRTERDRLADALLAALDTLRRTKP</sequence>
<dbReference type="GO" id="GO:0003677">
    <property type="term" value="F:DNA binding"/>
    <property type="evidence" value="ECO:0007669"/>
    <property type="project" value="InterPro"/>
</dbReference>
<organism evidence="2 3">
    <name type="scientific">Deinococcus yavapaiensis KR-236</name>
    <dbReference type="NCBI Taxonomy" id="694435"/>
    <lineage>
        <taxon>Bacteria</taxon>
        <taxon>Thermotogati</taxon>
        <taxon>Deinococcota</taxon>
        <taxon>Deinococci</taxon>
        <taxon>Deinococcales</taxon>
        <taxon>Deinococcaceae</taxon>
        <taxon>Deinococcus</taxon>
    </lineage>
</organism>
<evidence type="ECO:0000313" key="2">
    <source>
        <dbReference type="EMBL" id="PYE51019.1"/>
    </source>
</evidence>
<dbReference type="Gene3D" id="1.10.1660.10">
    <property type="match status" value="1"/>
</dbReference>